<proteinExistence type="predicted"/>
<reference evidence="2 3" key="1">
    <citation type="submission" date="2020-12" db="EMBL/GenBank/DDBJ databases">
        <title>Genome sequence of clinical Mycobacterium intracellulare strains.</title>
        <authorList>
            <person name="Tateishi Y."/>
            <person name="Matsumoto S."/>
            <person name="Fukushima Y."/>
            <person name="Nakajima C."/>
            <person name="Suzuki Y."/>
        </authorList>
    </citation>
    <scope>NUCLEOTIDE SEQUENCE [LARGE SCALE GENOMIC DNA]</scope>
    <source>
        <strain evidence="2 3">M018</strain>
    </source>
</reference>
<feature type="transmembrane region" description="Helical" evidence="1">
    <location>
        <begin position="164"/>
        <end position="186"/>
    </location>
</feature>
<feature type="transmembrane region" description="Helical" evidence="1">
    <location>
        <begin position="127"/>
        <end position="152"/>
    </location>
</feature>
<feature type="transmembrane region" description="Helical" evidence="1">
    <location>
        <begin position="72"/>
        <end position="93"/>
    </location>
</feature>
<dbReference type="AlphaFoldDB" id="A0A7R7MTK2"/>
<feature type="transmembrane region" description="Helical" evidence="1">
    <location>
        <begin position="33"/>
        <end position="57"/>
    </location>
</feature>
<keyword evidence="1" id="KW-0812">Transmembrane</keyword>
<evidence type="ECO:0000313" key="2">
    <source>
        <dbReference type="EMBL" id="BCO98466.1"/>
    </source>
</evidence>
<dbReference type="RefSeq" id="WP_201368254.1">
    <property type="nucleotide sequence ID" value="NZ_AP024255.1"/>
</dbReference>
<dbReference type="EMBL" id="AP024255">
    <property type="protein sequence ID" value="BCO98466.1"/>
    <property type="molecule type" value="Genomic_DNA"/>
</dbReference>
<organism evidence="2 3">
    <name type="scientific">Mycobacterium intracellulare</name>
    <dbReference type="NCBI Taxonomy" id="1767"/>
    <lineage>
        <taxon>Bacteria</taxon>
        <taxon>Bacillati</taxon>
        <taxon>Actinomycetota</taxon>
        <taxon>Actinomycetes</taxon>
        <taxon>Mycobacteriales</taxon>
        <taxon>Mycobacteriaceae</taxon>
        <taxon>Mycobacterium</taxon>
        <taxon>Mycobacterium avium complex (MAC)</taxon>
    </lineage>
</organism>
<keyword evidence="1" id="KW-0472">Membrane</keyword>
<evidence type="ECO:0000313" key="3">
    <source>
        <dbReference type="Proteomes" id="UP000595205"/>
    </source>
</evidence>
<dbReference type="Pfam" id="PF11139">
    <property type="entry name" value="SfLAP"/>
    <property type="match status" value="1"/>
</dbReference>
<name>A0A7R7MTK2_MYCIT</name>
<dbReference type="Proteomes" id="UP000595205">
    <property type="component" value="Chromosome"/>
</dbReference>
<sequence>MLFTIGVMALAVSLEPFRIGMTVLMLNRPKPLLQLLAFVAGGFAMGLTVGATVLFVLRRVLLRSTYFTLPRVQILIGALALAAAAGLAVKIVADRRRGSPGVPPDRDRAGPAWLTTRLRRLLDGRSLWVAAAAGLGIALPSVDYLAALAVILASGAPVMTQLGALLMFNVIAFSLVEIPLVAYLLAPTATRAAMTALQDWIRSRRRIEVAALLVAVGLVLLAAGLADL</sequence>
<evidence type="ECO:0008006" key="4">
    <source>
        <dbReference type="Google" id="ProtNLM"/>
    </source>
</evidence>
<dbReference type="InterPro" id="IPR021315">
    <property type="entry name" value="Gap/Sap"/>
</dbReference>
<gene>
    <name evidence="2" type="ORF">MINTM018_12360</name>
</gene>
<keyword evidence="1" id="KW-1133">Transmembrane helix</keyword>
<protein>
    <recommendedName>
        <fullName evidence="4">GAP family protein</fullName>
    </recommendedName>
</protein>
<accession>A0A7R7MTK2</accession>
<evidence type="ECO:0000256" key="1">
    <source>
        <dbReference type="SAM" id="Phobius"/>
    </source>
</evidence>
<feature type="transmembrane region" description="Helical" evidence="1">
    <location>
        <begin position="207"/>
        <end position="226"/>
    </location>
</feature>